<evidence type="ECO:0000313" key="1">
    <source>
        <dbReference type="EMBL" id="CZT13039.1"/>
    </source>
</evidence>
<keyword evidence="1" id="KW-0808">Transferase</keyword>
<evidence type="ECO:0000313" key="2">
    <source>
        <dbReference type="Proteomes" id="UP000178129"/>
    </source>
</evidence>
<dbReference type="PANTHER" id="PTHR11183">
    <property type="entry name" value="GLYCOGENIN SUBFAMILY MEMBER"/>
    <property type="match status" value="1"/>
</dbReference>
<dbReference type="InParanoid" id="A0A1E1LT43"/>
<keyword evidence="2" id="KW-1185">Reference proteome</keyword>
<dbReference type="Gene3D" id="3.90.550.10">
    <property type="entry name" value="Spore Coat Polysaccharide Biosynthesis Protein SpsA, Chain A"/>
    <property type="match status" value="1"/>
</dbReference>
<dbReference type="Proteomes" id="UP000178129">
    <property type="component" value="Unassembled WGS sequence"/>
</dbReference>
<dbReference type="GO" id="GO:0016740">
    <property type="term" value="F:transferase activity"/>
    <property type="evidence" value="ECO:0007669"/>
    <property type="project" value="UniProtKB-KW"/>
</dbReference>
<reference evidence="2" key="1">
    <citation type="submission" date="2016-03" db="EMBL/GenBank/DDBJ databases">
        <authorList>
            <person name="Ploux O."/>
        </authorList>
    </citation>
    <scope>NUCLEOTIDE SEQUENCE [LARGE SCALE GENOMIC DNA]</scope>
    <source>
        <strain evidence="2">UK7</strain>
    </source>
</reference>
<dbReference type="SUPFAM" id="SSF53448">
    <property type="entry name" value="Nucleotide-diphospho-sugar transferases"/>
    <property type="match status" value="1"/>
</dbReference>
<accession>A0A1E1LT43</accession>
<name>A0A1E1LT43_9HELO</name>
<organism evidence="1 2">
    <name type="scientific">Rhynchosporium graminicola</name>
    <dbReference type="NCBI Taxonomy" id="2792576"/>
    <lineage>
        <taxon>Eukaryota</taxon>
        <taxon>Fungi</taxon>
        <taxon>Dikarya</taxon>
        <taxon>Ascomycota</taxon>
        <taxon>Pezizomycotina</taxon>
        <taxon>Leotiomycetes</taxon>
        <taxon>Helotiales</taxon>
        <taxon>Ploettnerulaceae</taxon>
        <taxon>Rhynchosporium</taxon>
    </lineage>
</organism>
<sequence>MMKRKGPQQPLLDLPDFLHDSPLLPDFDARAEDEWKKNRQPKPTYRQILNSKPVRTVLGILLGLVVLIHLRRVSRERHIWARLTGPSCYYKEPVIVPTSVPGIRVNWSKVAYVQYATDLEYLCNAVMIFETLHSLESKPDRLLLYPSRYSLDASSETTETRLLLKARDEFNVTLKAIRVQHESSAAYSGPNWADSYTKLLAFDQTQYTRLLVLDSDATILQPLDDLFLLPPTAAVMPRAWWLDYPFLSSHFMLITPSAKEYWRVQKEMEKARLGYYDMEIINKLYGKACSVLPHQSYALLTGEFRAESHGKWLNGGKQAVWHPERVKKEAKVVHFSDDPLPKPWLATKKQMEKHQPKCVDGGGFDEDCRARDIWVDLYADFRSRRKAVCGM</sequence>
<dbReference type="EMBL" id="FJUW01000080">
    <property type="protein sequence ID" value="CZT13039.1"/>
    <property type="molecule type" value="Genomic_DNA"/>
</dbReference>
<dbReference type="InterPro" id="IPR050587">
    <property type="entry name" value="GNT1/Glycosyltrans_8"/>
</dbReference>
<dbReference type="STRING" id="914237.A0A1E1LT43"/>
<proteinExistence type="predicted"/>
<comment type="caution">
    <text evidence="1">The sequence shown here is derived from an EMBL/GenBank/DDBJ whole genome shotgun (WGS) entry which is preliminary data.</text>
</comment>
<dbReference type="AlphaFoldDB" id="A0A1E1LT43"/>
<dbReference type="InterPro" id="IPR029044">
    <property type="entry name" value="Nucleotide-diphossugar_trans"/>
</dbReference>
<dbReference type="FunCoup" id="A0A1E1LT43">
    <property type="interactions" value="14"/>
</dbReference>
<protein>
    <submittedName>
        <fullName evidence="1">Related to GNT1 alphaN-acetylglucosamine transferase K. lactis</fullName>
    </submittedName>
</protein>
<gene>
    <name evidence="1" type="ORF">RCO7_04264</name>
</gene>